<name>A0A1D6LFG8_MAIZE</name>
<feature type="region of interest" description="Disordered" evidence="1">
    <location>
        <begin position="129"/>
        <end position="152"/>
    </location>
</feature>
<reference evidence="2" key="1">
    <citation type="submission" date="2015-12" db="EMBL/GenBank/DDBJ databases">
        <title>Update maize B73 reference genome by single molecule sequencing technologies.</title>
        <authorList>
            <consortium name="Maize Genome Sequencing Project"/>
            <person name="Ware D."/>
        </authorList>
    </citation>
    <scope>NUCLEOTIDE SEQUENCE</scope>
    <source>
        <tissue evidence="2">Seedling</tissue>
    </source>
</reference>
<dbReference type="eggNOG" id="KOG4282">
    <property type="taxonomic scope" value="Eukaryota"/>
</dbReference>
<protein>
    <submittedName>
        <fullName evidence="2">RNA-metabolising metallo-beta-lactamase family protein</fullName>
    </submittedName>
</protein>
<gene>
    <name evidence="2" type="ORF">ZEAMMB73_Zm00001d035328</name>
</gene>
<dbReference type="AlphaFoldDB" id="A0A1D6LFG8"/>
<dbReference type="ExpressionAtlas" id="A0A1D6LFG8">
    <property type="expression patterns" value="baseline and differential"/>
</dbReference>
<evidence type="ECO:0000313" key="2">
    <source>
        <dbReference type="EMBL" id="AQK78687.1"/>
    </source>
</evidence>
<evidence type="ECO:0000256" key="1">
    <source>
        <dbReference type="SAM" id="MobiDB-lite"/>
    </source>
</evidence>
<organism evidence="2">
    <name type="scientific">Zea mays</name>
    <name type="common">Maize</name>
    <dbReference type="NCBI Taxonomy" id="4577"/>
    <lineage>
        <taxon>Eukaryota</taxon>
        <taxon>Viridiplantae</taxon>
        <taxon>Streptophyta</taxon>
        <taxon>Embryophyta</taxon>
        <taxon>Tracheophyta</taxon>
        <taxon>Spermatophyta</taxon>
        <taxon>Magnoliopsida</taxon>
        <taxon>Liliopsida</taxon>
        <taxon>Poales</taxon>
        <taxon>Poaceae</taxon>
        <taxon>PACMAD clade</taxon>
        <taxon>Panicoideae</taxon>
        <taxon>Andropogonodae</taxon>
        <taxon>Andropogoneae</taxon>
        <taxon>Tripsacinae</taxon>
        <taxon>Zea</taxon>
    </lineage>
</organism>
<feature type="compositionally biased region" description="Basic and acidic residues" evidence="1">
    <location>
        <begin position="142"/>
        <end position="152"/>
    </location>
</feature>
<dbReference type="InParanoid" id="A0A1D6LFG8"/>
<dbReference type="eggNOG" id="KOG1190">
    <property type="taxonomic scope" value="Eukaryota"/>
</dbReference>
<proteinExistence type="predicted"/>
<sequence>MSLAPATDFDSVVDAFGYNELAIARCLGAPTAHPRISTPLLPVWGKIFHSGCVLYRKNTMGSGADRPSVVAWRTTREWWKEAGEGQRNEAPLAAQGLHPCLGKAWRARHGEAMDCHNLVERGEDQLADEAAAGSRAGLQQGNREDTLTHSLN</sequence>
<dbReference type="EMBL" id="CM000782">
    <property type="protein sequence ID" value="AQK78687.1"/>
    <property type="molecule type" value="Genomic_DNA"/>
</dbReference>
<accession>A0A1D6LFG8</accession>